<sequence length="611" mass="69323">MKYIENHKLTLARLYLTSKPSSLVTLSYVDYDDDDDDNLNSPTFEYEKCQQDRGKAWLMKYANLDVDAFKLEDASSHSVPDDFPCYNGADLAWRKEEENKRLLIQQDQEREKYERVTALLEAVRSSRSSRVPAEQAVGAPRVGIAVHHVTNGKLVRYFSSSDKMLLVDDWICSLAKEPENFKLCSSPEVVAMLCDPENRNLYDGIQLQLASTPPDFPVLGDECLATDHYERELLLRTTSRYVGHEVGSHFVEANICISLLFWKIRKHSFSLIVCKLAECLLKLPRDERLSKLMIAKTANTVNSKAVKPFGDKQASKKARSQTKGSVKLINAAKLLNMALAANLILLSNDISLNPGPTQPSPSLTKGLRLLHHNICSLRNKMDELRVFCDEHRPHIVTINETWLDDSFTDTKIAPPGYSVMRKDRDKNGGGVAVYIAEQLNYSRLEESTIQTRNDNFESIWFEVCRPKTKNILCGAIYKTPDAAPAALTSWVEEILNNVTSDDSEIALNRDFNLNYLNPTSATKHFQQTAKSFHLKQIITKPTRTTEETRALIDLFLRSRPELYTRGVIPVGFSDQCAIFGVRKLHNIKRPPPKIIQSRNYKNYDPAVFSDD</sequence>
<evidence type="ECO:0000313" key="1">
    <source>
        <dbReference type="EMBL" id="PFX14421.1"/>
    </source>
</evidence>
<organism evidence="1 2">
    <name type="scientific">Stylophora pistillata</name>
    <name type="common">Smooth cauliflower coral</name>
    <dbReference type="NCBI Taxonomy" id="50429"/>
    <lineage>
        <taxon>Eukaryota</taxon>
        <taxon>Metazoa</taxon>
        <taxon>Cnidaria</taxon>
        <taxon>Anthozoa</taxon>
        <taxon>Hexacorallia</taxon>
        <taxon>Scleractinia</taxon>
        <taxon>Astrocoeniina</taxon>
        <taxon>Pocilloporidae</taxon>
        <taxon>Stylophora</taxon>
    </lineage>
</organism>
<dbReference type="SUPFAM" id="SSF56219">
    <property type="entry name" value="DNase I-like"/>
    <property type="match status" value="1"/>
</dbReference>
<dbReference type="Gene3D" id="3.60.10.10">
    <property type="entry name" value="Endonuclease/exonuclease/phosphatase"/>
    <property type="match status" value="1"/>
</dbReference>
<keyword evidence="2" id="KW-1185">Reference proteome</keyword>
<evidence type="ECO:0000313" key="2">
    <source>
        <dbReference type="Proteomes" id="UP000225706"/>
    </source>
</evidence>
<dbReference type="AlphaFoldDB" id="A0A2B4R9V8"/>
<proteinExistence type="predicted"/>
<dbReference type="InterPro" id="IPR036691">
    <property type="entry name" value="Endo/exonu/phosph_ase_sf"/>
</dbReference>
<evidence type="ECO:0008006" key="3">
    <source>
        <dbReference type="Google" id="ProtNLM"/>
    </source>
</evidence>
<dbReference type="OrthoDB" id="6500128at2759"/>
<accession>A0A2B4R9V8</accession>
<dbReference type="PANTHER" id="PTHR33776">
    <property type="entry name" value="ENDO/EXONUCLEASE/PHOSPHATASE DOMAIN-CONTAINING PROTEIN"/>
    <property type="match status" value="1"/>
</dbReference>
<dbReference type="PANTHER" id="PTHR33776:SF3">
    <property type="entry name" value="PHD-TYPE DOMAIN-CONTAINING PROTEIN"/>
    <property type="match status" value="1"/>
</dbReference>
<name>A0A2B4R9V8_STYPI</name>
<protein>
    <recommendedName>
        <fullName evidence="3">Endonuclease/exonuclease/phosphatase domain-containing protein</fullName>
    </recommendedName>
</protein>
<dbReference type="EMBL" id="LSMT01000783">
    <property type="protein sequence ID" value="PFX14421.1"/>
    <property type="molecule type" value="Genomic_DNA"/>
</dbReference>
<comment type="caution">
    <text evidence="1">The sequence shown here is derived from an EMBL/GenBank/DDBJ whole genome shotgun (WGS) entry which is preliminary data.</text>
</comment>
<gene>
    <name evidence="1" type="ORF">AWC38_SpisGene21425</name>
</gene>
<dbReference type="Proteomes" id="UP000225706">
    <property type="component" value="Unassembled WGS sequence"/>
</dbReference>
<reference evidence="2" key="1">
    <citation type="journal article" date="2017" name="bioRxiv">
        <title>Comparative analysis of the genomes of Stylophora pistillata and Acropora digitifera provides evidence for extensive differences between species of corals.</title>
        <authorList>
            <person name="Voolstra C.R."/>
            <person name="Li Y."/>
            <person name="Liew Y.J."/>
            <person name="Baumgarten S."/>
            <person name="Zoccola D."/>
            <person name="Flot J.-F."/>
            <person name="Tambutte S."/>
            <person name="Allemand D."/>
            <person name="Aranda M."/>
        </authorList>
    </citation>
    <scope>NUCLEOTIDE SEQUENCE [LARGE SCALE GENOMIC DNA]</scope>
</reference>